<gene>
    <name evidence="3" type="ORF">TrVE_jg2133</name>
</gene>
<keyword evidence="2" id="KW-0472">Membrane</keyword>
<feature type="compositionally biased region" description="Basic and acidic residues" evidence="1">
    <location>
        <begin position="106"/>
        <end position="119"/>
    </location>
</feature>
<accession>A0A9W7C817</accession>
<feature type="transmembrane region" description="Helical" evidence="2">
    <location>
        <begin position="293"/>
        <end position="311"/>
    </location>
</feature>
<evidence type="ECO:0000313" key="3">
    <source>
        <dbReference type="EMBL" id="GMH99863.1"/>
    </source>
</evidence>
<comment type="caution">
    <text evidence="3">The sequence shown here is derived from an EMBL/GenBank/DDBJ whole genome shotgun (WGS) entry which is preliminary data.</text>
</comment>
<reference evidence="4" key="1">
    <citation type="journal article" date="2023" name="Commun. Biol.">
        <title>Genome analysis of Parmales, the sister group of diatoms, reveals the evolutionary specialization of diatoms from phago-mixotrophs to photoautotrophs.</title>
        <authorList>
            <person name="Ban H."/>
            <person name="Sato S."/>
            <person name="Yoshikawa S."/>
            <person name="Yamada K."/>
            <person name="Nakamura Y."/>
            <person name="Ichinomiya M."/>
            <person name="Sato N."/>
            <person name="Blanc-Mathieu R."/>
            <person name="Endo H."/>
            <person name="Kuwata A."/>
            <person name="Ogata H."/>
        </authorList>
    </citation>
    <scope>NUCLEOTIDE SEQUENCE [LARGE SCALE GENOMIC DNA]</scope>
    <source>
        <strain evidence="4">NIES 3699</strain>
    </source>
</reference>
<feature type="transmembrane region" description="Helical" evidence="2">
    <location>
        <begin position="268"/>
        <end position="287"/>
    </location>
</feature>
<feature type="region of interest" description="Disordered" evidence="1">
    <location>
        <begin position="92"/>
        <end position="119"/>
    </location>
</feature>
<evidence type="ECO:0000256" key="2">
    <source>
        <dbReference type="SAM" id="Phobius"/>
    </source>
</evidence>
<protein>
    <submittedName>
        <fullName evidence="3">Uncharacterized protein</fullName>
    </submittedName>
</protein>
<keyword evidence="2" id="KW-0812">Transmembrane</keyword>
<keyword evidence="4" id="KW-1185">Reference proteome</keyword>
<keyword evidence="2" id="KW-1133">Transmembrane helix</keyword>
<proteinExistence type="predicted"/>
<feature type="transmembrane region" description="Helical" evidence="2">
    <location>
        <begin position="340"/>
        <end position="362"/>
    </location>
</feature>
<dbReference type="AlphaFoldDB" id="A0A9W7C817"/>
<name>A0A9W7C817_9STRA</name>
<evidence type="ECO:0000256" key="1">
    <source>
        <dbReference type="SAM" id="MobiDB-lite"/>
    </source>
</evidence>
<evidence type="ECO:0000313" key="4">
    <source>
        <dbReference type="Proteomes" id="UP001165160"/>
    </source>
</evidence>
<sequence>MAGTAVILTSSKRKGLVLRRLGRRIRVAFEGGVGKESWVELKDVELVVERRAVGAENLKFGAEEGGADNNATHSSNLVPPPMNTDIEMGEMGEVGAGEGGRSTNPLHDKKDLEKETSETKFKQHAEEQAKEAAMKGLGTGANNNEQAQKGMNADAMGKVMSGGIGGMELERLNIAINWLQNLGLVLLIDIPWPEAFKNWWTWVETLGLDFDMFGGMGDDISIALGLLVPAWLVWEFDAGLFWERTYFGFWFMNEWGHILHFKEGTAKYLLAVFIPVSAISLSCMYISEGRFSDLVSALILVLSGLSFLSLLHQDYLRRETKVCESAKEDFAKKRQENQMFFFLFFYTVAYLSGVSACTKLMVAKPEITNTYFYCENSTLAAEMEPEQRMLLVEPYNIILKDSSGDAREVGVFGLTDVSSERLGMS</sequence>
<dbReference type="Proteomes" id="UP001165160">
    <property type="component" value="Unassembled WGS sequence"/>
</dbReference>
<organism evidence="3 4">
    <name type="scientific">Triparma verrucosa</name>
    <dbReference type="NCBI Taxonomy" id="1606542"/>
    <lineage>
        <taxon>Eukaryota</taxon>
        <taxon>Sar</taxon>
        <taxon>Stramenopiles</taxon>
        <taxon>Ochrophyta</taxon>
        <taxon>Bolidophyceae</taxon>
        <taxon>Parmales</taxon>
        <taxon>Triparmaceae</taxon>
        <taxon>Triparma</taxon>
    </lineage>
</organism>
<dbReference type="EMBL" id="BRXX01000239">
    <property type="protein sequence ID" value="GMH99863.1"/>
    <property type="molecule type" value="Genomic_DNA"/>
</dbReference>